<gene>
    <name evidence="2" type="ORF">Ljam_2720</name>
</gene>
<evidence type="ECO:0000313" key="3">
    <source>
        <dbReference type="Proteomes" id="UP000054715"/>
    </source>
</evidence>
<dbReference type="PATRIC" id="fig|455.5.peg.2858"/>
<dbReference type="Pfam" id="PF00144">
    <property type="entry name" value="Beta-lactamase"/>
    <property type="match status" value="1"/>
</dbReference>
<reference evidence="2 3" key="1">
    <citation type="submission" date="2015-11" db="EMBL/GenBank/DDBJ databases">
        <title>Genomic analysis of 38 Legionella species identifies large and diverse effector repertoires.</title>
        <authorList>
            <person name="Burstein D."/>
            <person name="Amaro F."/>
            <person name="Zusman T."/>
            <person name="Lifshitz Z."/>
            <person name="Cohen O."/>
            <person name="Gilbert J.A."/>
            <person name="Pupko T."/>
            <person name="Shuman H.A."/>
            <person name="Segal G."/>
        </authorList>
    </citation>
    <scope>NUCLEOTIDE SEQUENCE [LARGE SCALE GENOMIC DNA]</scope>
    <source>
        <strain evidence="2 3">JA-26-G1-E2</strain>
    </source>
</reference>
<evidence type="ECO:0000259" key="1">
    <source>
        <dbReference type="Pfam" id="PF00144"/>
    </source>
</evidence>
<proteinExistence type="predicted"/>
<dbReference type="Proteomes" id="UP000054715">
    <property type="component" value="Unassembled WGS sequence"/>
</dbReference>
<name>A0A0W0ULP4_9GAMM</name>
<protein>
    <submittedName>
        <fullName evidence="2">Putative secreted esterase</fullName>
    </submittedName>
</protein>
<comment type="caution">
    <text evidence="2">The sequence shown here is derived from an EMBL/GenBank/DDBJ whole genome shotgun (WGS) entry which is preliminary data.</text>
</comment>
<feature type="domain" description="Beta-lactamase-related" evidence="1">
    <location>
        <begin position="3"/>
        <end position="50"/>
    </location>
</feature>
<evidence type="ECO:0000313" key="2">
    <source>
        <dbReference type="EMBL" id="KTD08525.1"/>
    </source>
</evidence>
<accession>A0A0W0ULP4</accession>
<organism evidence="2 3">
    <name type="scientific">Legionella jamestowniensis</name>
    <dbReference type="NCBI Taxonomy" id="455"/>
    <lineage>
        <taxon>Bacteria</taxon>
        <taxon>Pseudomonadati</taxon>
        <taxon>Pseudomonadota</taxon>
        <taxon>Gammaproteobacteria</taxon>
        <taxon>Legionellales</taxon>
        <taxon>Legionellaceae</taxon>
        <taxon>Legionella</taxon>
    </lineage>
</organism>
<sequence>MATVTESDHPVTYGHGDVNKDTVFGAASLSKPIFAYLVLKLVETGKLTLDMTGLNDILSFKTFCEQHGFKWKNDEEINEEDIARINAFTPE</sequence>
<dbReference type="InterPro" id="IPR001466">
    <property type="entry name" value="Beta-lactam-related"/>
</dbReference>
<dbReference type="InterPro" id="IPR012338">
    <property type="entry name" value="Beta-lactam/transpept-like"/>
</dbReference>
<dbReference type="Gene3D" id="3.40.710.10">
    <property type="entry name" value="DD-peptidase/beta-lactamase superfamily"/>
    <property type="match status" value="1"/>
</dbReference>
<dbReference type="STRING" id="455.Ljam_2720"/>
<dbReference type="SUPFAM" id="SSF56601">
    <property type="entry name" value="beta-lactamase/transpeptidase-like"/>
    <property type="match status" value="1"/>
</dbReference>
<dbReference type="AlphaFoldDB" id="A0A0W0ULP4"/>
<dbReference type="EMBL" id="LNYG01000013">
    <property type="protein sequence ID" value="KTD08525.1"/>
    <property type="molecule type" value="Genomic_DNA"/>
</dbReference>